<protein>
    <submittedName>
        <fullName evidence="2">Uncharacterized protein</fullName>
    </submittedName>
</protein>
<feature type="region of interest" description="Disordered" evidence="1">
    <location>
        <begin position="1"/>
        <end position="21"/>
    </location>
</feature>
<proteinExistence type="predicted"/>
<name>A0A644YPP3_9ZZZZ</name>
<comment type="caution">
    <text evidence="2">The sequence shown here is derived from an EMBL/GenBank/DDBJ whole genome shotgun (WGS) entry which is preliminary data.</text>
</comment>
<reference evidence="2" key="1">
    <citation type="submission" date="2019-08" db="EMBL/GenBank/DDBJ databases">
        <authorList>
            <person name="Kucharzyk K."/>
            <person name="Murdoch R.W."/>
            <person name="Higgins S."/>
            <person name="Loffler F."/>
        </authorList>
    </citation>
    <scope>NUCLEOTIDE SEQUENCE</scope>
</reference>
<organism evidence="2">
    <name type="scientific">bioreactor metagenome</name>
    <dbReference type="NCBI Taxonomy" id="1076179"/>
    <lineage>
        <taxon>unclassified sequences</taxon>
        <taxon>metagenomes</taxon>
        <taxon>ecological metagenomes</taxon>
    </lineage>
</organism>
<gene>
    <name evidence="2" type="ORF">SDC9_77026</name>
</gene>
<evidence type="ECO:0000256" key="1">
    <source>
        <dbReference type="SAM" id="MobiDB-lite"/>
    </source>
</evidence>
<accession>A0A644YPP3</accession>
<feature type="compositionally biased region" description="Low complexity" evidence="1">
    <location>
        <begin position="12"/>
        <end position="21"/>
    </location>
</feature>
<dbReference type="AlphaFoldDB" id="A0A644YPP3"/>
<dbReference type="EMBL" id="VSSQ01005796">
    <property type="protein sequence ID" value="MPM30476.1"/>
    <property type="molecule type" value="Genomic_DNA"/>
</dbReference>
<evidence type="ECO:0000313" key="2">
    <source>
        <dbReference type="EMBL" id="MPM30476.1"/>
    </source>
</evidence>
<sequence>MDKNKSNDLASPYLIPHHPLPLKIPENGNNGIYGKQPAGVMQVFPKVKPA</sequence>